<dbReference type="Pfam" id="PF12448">
    <property type="entry name" value="Milton"/>
    <property type="match status" value="1"/>
</dbReference>
<dbReference type="SMART" id="SM01424">
    <property type="entry name" value="HAP1_N"/>
    <property type="match status" value="1"/>
</dbReference>
<feature type="region of interest" description="Disordered" evidence="6">
    <location>
        <begin position="572"/>
        <end position="591"/>
    </location>
</feature>
<evidence type="ECO:0000313" key="10">
    <source>
        <dbReference type="RefSeq" id="XP_015270857.1"/>
    </source>
</evidence>
<evidence type="ECO:0000256" key="6">
    <source>
        <dbReference type="SAM" id="MobiDB-lite"/>
    </source>
</evidence>
<evidence type="ECO:0000259" key="7">
    <source>
        <dbReference type="SMART" id="SM01423"/>
    </source>
</evidence>
<dbReference type="InterPro" id="IPR006933">
    <property type="entry name" value="HAP1_N"/>
</dbReference>
<sequence length="881" mass="97166">MTGRILTDAVGAEWNFLDCHLLTASPSVTSAKLDTSAPEGTHPGQSLSNSHPLFLLSQEQTTSASTERRKLHDAATLTELCASTDVPEVEIISLLGEQLPLYHLRADTVFGYDHGDWIHTPLVAPDAASCLTPQQTEETLDYFLLCSERVGRITKTYQDIDAVTNLLEEKEHDLELAARIGQSLLKQNRNLSERNELLEEQLELAKEEIAQLRHEISMRDDLLHLYTNSTEESEPNTATSTPLRRNESALCLQQCFQYDTLQQKLKGLEEENQKLRTEVTNISTETCQYEEQEQKLMIDCVEQFSEASREVVLLSEELARKTEDAARQQEEISQLLAQVVDLQHKCRTYGSEVEELQQHLSAAKEAQQQLRTELQDLQEKYAECGAMLHEAQEEIKTLRSRSLPNSAINRHSSPTFLPLDSLAAEIKGTMRKGTESSGSSESFRRVFETVKAVNQVVKARSRAESPLSFPWGSPKPSSLSCSRLSTPRTSYYGSDSPVAGAMEGQDGQAPGGPHGARRDELGTSLGTPGRHDLEAALRCLSARQQSHSTDRSFFEVERESKLRRLARDMEDSSGFLTPNESVASTGTNYSGSSGGSGFSLGSFSYFPDKLQIIKPLEGSMTLHHWQQLARPNLAGVLDPRPGVLTKDFRQLDVDLEEVYNLNDLEEDDVDVSAFPALATSTPAKAKERPSVFHSVNNLPQTPPTFTITTCCILHPSKEVTMVTPSLYNTVVSSCGPSAGLSVPPQLPPQKQPSHELPWDSPVGLATLLAERGISAQSRAVAAASPNFAEASSSLCWLSPSLASLRHCRWDGLAKRALGSSLLRRRREAGKSQNSIFSMNLVEKLQRLGLDKVVARGEASYTTSRLQGALPEGEMPAVTLQW</sequence>
<dbReference type="Pfam" id="PF04849">
    <property type="entry name" value="HAP1_N"/>
    <property type="match status" value="1"/>
</dbReference>
<comment type="subcellular location">
    <subcellularLocation>
        <location evidence="1">Mitochondrion</location>
    </subcellularLocation>
</comment>
<dbReference type="InterPro" id="IPR022154">
    <property type="entry name" value="TRAK1/2_C"/>
</dbReference>
<feature type="domain" description="Trafficking kinesin-binding protein C-terminal" evidence="7">
    <location>
        <begin position="458"/>
        <end position="619"/>
    </location>
</feature>
<evidence type="ECO:0000256" key="1">
    <source>
        <dbReference type="ARBA" id="ARBA00004173"/>
    </source>
</evidence>
<dbReference type="SMART" id="SM01423">
    <property type="entry name" value="Milton"/>
    <property type="match status" value="1"/>
</dbReference>
<protein>
    <submittedName>
        <fullName evidence="10">Huntingtin-associated protein 1</fullName>
    </submittedName>
</protein>
<feature type="region of interest" description="Disordered" evidence="6">
    <location>
        <begin position="463"/>
        <end position="527"/>
    </location>
</feature>
<feature type="coiled-coil region" evidence="5">
    <location>
        <begin position="311"/>
        <end position="401"/>
    </location>
</feature>
<dbReference type="InterPro" id="IPR051946">
    <property type="entry name" value="Intracell_Traff-Reg"/>
</dbReference>
<gene>
    <name evidence="10" type="primary">HAP1</name>
</gene>
<feature type="coiled-coil region" evidence="5">
    <location>
        <begin position="258"/>
        <end position="285"/>
    </location>
</feature>
<evidence type="ECO:0000256" key="3">
    <source>
        <dbReference type="ARBA" id="ARBA00023054"/>
    </source>
</evidence>
<dbReference type="Proteomes" id="UP000694871">
    <property type="component" value="Unplaced"/>
</dbReference>
<name>A0ABM1KAX0_GEKJA</name>
<feature type="compositionally biased region" description="Polar residues" evidence="6">
    <location>
        <begin position="574"/>
        <end position="583"/>
    </location>
</feature>
<feature type="region of interest" description="Disordered" evidence="6">
    <location>
        <begin position="31"/>
        <end position="50"/>
    </location>
</feature>
<feature type="coiled-coil region" evidence="5">
    <location>
        <begin position="181"/>
        <end position="215"/>
    </location>
</feature>
<dbReference type="GeneID" id="107113960"/>
<evidence type="ECO:0000259" key="8">
    <source>
        <dbReference type="SMART" id="SM01424"/>
    </source>
</evidence>
<evidence type="ECO:0000256" key="2">
    <source>
        <dbReference type="ARBA" id="ARBA00007007"/>
    </source>
</evidence>
<dbReference type="PANTHER" id="PTHR15751:SF14">
    <property type="entry name" value="HUNTINGTIN-ASSOCIATED PROTEIN 1"/>
    <property type="match status" value="1"/>
</dbReference>
<keyword evidence="4" id="KW-0496">Mitochondrion</keyword>
<proteinExistence type="inferred from homology"/>
<feature type="domain" description="HAP1 N-terminal" evidence="8">
    <location>
        <begin position="96"/>
        <end position="401"/>
    </location>
</feature>
<keyword evidence="3 5" id="KW-0175">Coiled coil</keyword>
<keyword evidence="9" id="KW-1185">Reference proteome</keyword>
<evidence type="ECO:0000256" key="5">
    <source>
        <dbReference type="SAM" id="Coils"/>
    </source>
</evidence>
<feature type="compositionally biased region" description="Polar residues" evidence="6">
    <location>
        <begin position="475"/>
        <end position="493"/>
    </location>
</feature>
<comment type="similarity">
    <text evidence="2">Belongs to the milton family.</text>
</comment>
<dbReference type="RefSeq" id="XP_015270857.1">
    <property type="nucleotide sequence ID" value="XM_015415371.1"/>
</dbReference>
<organism evidence="9 10">
    <name type="scientific">Gekko japonicus</name>
    <name type="common">Schlegel's Japanese gecko</name>
    <dbReference type="NCBI Taxonomy" id="146911"/>
    <lineage>
        <taxon>Eukaryota</taxon>
        <taxon>Metazoa</taxon>
        <taxon>Chordata</taxon>
        <taxon>Craniata</taxon>
        <taxon>Vertebrata</taxon>
        <taxon>Euteleostomi</taxon>
        <taxon>Lepidosauria</taxon>
        <taxon>Squamata</taxon>
        <taxon>Bifurcata</taxon>
        <taxon>Gekkota</taxon>
        <taxon>Gekkonidae</taxon>
        <taxon>Gekkoninae</taxon>
        <taxon>Gekko</taxon>
    </lineage>
</organism>
<accession>A0ABM1KAX0</accession>
<reference evidence="10" key="1">
    <citation type="submission" date="2025-08" db="UniProtKB">
        <authorList>
            <consortium name="RefSeq"/>
        </authorList>
    </citation>
    <scope>IDENTIFICATION</scope>
</reference>
<evidence type="ECO:0000313" key="9">
    <source>
        <dbReference type="Proteomes" id="UP000694871"/>
    </source>
</evidence>
<evidence type="ECO:0000256" key="4">
    <source>
        <dbReference type="ARBA" id="ARBA00023128"/>
    </source>
</evidence>
<dbReference type="PANTHER" id="PTHR15751">
    <property type="entry name" value="TRAFFICKING KINESIN-BINDING PROTEIN"/>
    <property type="match status" value="1"/>
</dbReference>